<dbReference type="eggNOG" id="KOG0101">
    <property type="taxonomic scope" value="Eukaryota"/>
</dbReference>
<keyword evidence="3" id="KW-1185">Reference proteome</keyword>
<dbReference type="RefSeq" id="XP_009227079.1">
    <property type="nucleotide sequence ID" value="XM_009228815.1"/>
</dbReference>
<evidence type="ECO:0008006" key="4">
    <source>
        <dbReference type="Google" id="ProtNLM"/>
    </source>
</evidence>
<reference evidence="1" key="2">
    <citation type="submission" date="2010-07" db="EMBL/GenBank/DDBJ databases">
        <authorList>
            <consortium name="The Broad Institute Genome Sequencing Platform"/>
            <consortium name="Broad Institute Genome Sequencing Center for Infectious Disease"/>
            <person name="Ma L.-J."/>
            <person name="Dead R."/>
            <person name="Young S."/>
            <person name="Zeng Q."/>
            <person name="Koehrsen M."/>
            <person name="Alvarado L."/>
            <person name="Berlin A."/>
            <person name="Chapman S.B."/>
            <person name="Chen Z."/>
            <person name="Freedman E."/>
            <person name="Gellesch M."/>
            <person name="Goldberg J."/>
            <person name="Griggs A."/>
            <person name="Gujja S."/>
            <person name="Heilman E.R."/>
            <person name="Heiman D."/>
            <person name="Hepburn T."/>
            <person name="Howarth C."/>
            <person name="Jen D."/>
            <person name="Larson L."/>
            <person name="Mehta T."/>
            <person name="Neiman D."/>
            <person name="Pearson M."/>
            <person name="Roberts A."/>
            <person name="Saif S."/>
            <person name="Shea T."/>
            <person name="Shenoy N."/>
            <person name="Sisk P."/>
            <person name="Stolte C."/>
            <person name="Sykes S."/>
            <person name="Walk T."/>
            <person name="White J."/>
            <person name="Yandava C."/>
            <person name="Haas B."/>
            <person name="Nusbaum C."/>
            <person name="Birren B."/>
        </authorList>
    </citation>
    <scope>NUCLEOTIDE SEQUENCE</scope>
    <source>
        <strain evidence="1">R3-111a-1</strain>
    </source>
</reference>
<dbReference type="OrthoDB" id="2394218at2759"/>
<name>J3PBR5_GAET3</name>
<dbReference type="HOGENOM" id="CLU_009958_3_0_1"/>
<dbReference type="PANTHER" id="PTHR42749">
    <property type="entry name" value="CELL SHAPE-DETERMINING PROTEIN MREB"/>
    <property type="match status" value="1"/>
</dbReference>
<dbReference type="Proteomes" id="UP000006039">
    <property type="component" value="Unassembled WGS sequence"/>
</dbReference>
<dbReference type="VEuPathDB" id="FungiDB:GGTG_10936"/>
<protein>
    <recommendedName>
        <fullName evidence="4">Hsp70-like protein</fullName>
    </recommendedName>
</protein>
<dbReference type="AlphaFoldDB" id="J3PBR5"/>
<organism evidence="1">
    <name type="scientific">Gaeumannomyces tritici (strain R3-111a-1)</name>
    <name type="common">Wheat and barley take-all root rot fungus</name>
    <name type="synonym">Gaeumannomyces graminis var. tritici</name>
    <dbReference type="NCBI Taxonomy" id="644352"/>
    <lineage>
        <taxon>Eukaryota</taxon>
        <taxon>Fungi</taxon>
        <taxon>Dikarya</taxon>
        <taxon>Ascomycota</taxon>
        <taxon>Pezizomycotina</taxon>
        <taxon>Sordariomycetes</taxon>
        <taxon>Sordariomycetidae</taxon>
        <taxon>Magnaporthales</taxon>
        <taxon>Magnaporthaceae</taxon>
        <taxon>Gaeumannomyces</taxon>
    </lineage>
</organism>
<sequence>MAAPDIIVAVDFGTTYTGVAWMRCDRSAAPIQVIRDWPHSEDGDERKVPSLIYYNSRGEVSSWGFSCAHDRAEGQAEPWSLFKLYVDRRTFERAQASGRASGRGYKVPQTHRHALRIATDYLREVQRHVRETVSAQIGVGKSWGPAASWSGLRVSFVFSVPTTWKAVGVLEDFKDCIAGAGFGGDACPAHTAIIDLTEAEAASVAVLKNSVVGFDVGDLFLCIDAGGGTTDLTLGRVSSADPDCPQMEEVAAVCGFGTGSALIDKGFQQLVQSRIDACGGGGAHKIPDLLPDCARRMSVSQSFRTVKHNFGKRAWRPPYRIRVEELGADANLPQLGVENGNMVFSAEEMKSLFDPHIANIVHKVKRHLDFLTNQGDFSILRYMILSGGLGKSEYVRTQLRQQFEQCPHPRAEGAGILLCEDPQLVVVRGLLFDKQQAMDSARRRPVLAGRIARASYGIVVKEEYNPEIHKHIMLDQDLVTDPFDRKKYANNQIKWLIRKGERIDPSVPARHQLMMRVAENETALAWQFELVQSSVDGALPRSTREGIAVKLCDLHSDLSGIQQTELVVKQTRGTCFRRGKKYLLCEFDIVVTVAPADLKFELQVDGERFSRNHKPITIRWDPAGMTASTDMYEMD</sequence>
<dbReference type="STRING" id="644352.J3PBR5"/>
<dbReference type="CDD" id="cd10170">
    <property type="entry name" value="ASKHA_NBD_HSP70"/>
    <property type="match status" value="1"/>
</dbReference>
<evidence type="ECO:0000313" key="2">
    <source>
        <dbReference type="EnsemblFungi" id="EJT71682"/>
    </source>
</evidence>
<proteinExistence type="predicted"/>
<evidence type="ECO:0000313" key="3">
    <source>
        <dbReference type="Proteomes" id="UP000006039"/>
    </source>
</evidence>
<dbReference type="GeneID" id="20351394"/>
<gene>
    <name evidence="2" type="primary">20351394</name>
    <name evidence="1" type="ORF">GGTG_10936</name>
</gene>
<reference evidence="1" key="3">
    <citation type="submission" date="2010-09" db="EMBL/GenBank/DDBJ databases">
        <title>Annotation of Gaeumannomyces graminis var. tritici R3-111a-1.</title>
        <authorList>
            <consortium name="The Broad Institute Genome Sequencing Platform"/>
            <person name="Ma L.-J."/>
            <person name="Dead R."/>
            <person name="Young S.K."/>
            <person name="Zeng Q."/>
            <person name="Gargeya S."/>
            <person name="Fitzgerald M."/>
            <person name="Haas B."/>
            <person name="Abouelleil A."/>
            <person name="Alvarado L."/>
            <person name="Arachchi H.M."/>
            <person name="Berlin A."/>
            <person name="Brown A."/>
            <person name="Chapman S.B."/>
            <person name="Chen Z."/>
            <person name="Dunbar C."/>
            <person name="Freedman E."/>
            <person name="Gearin G."/>
            <person name="Gellesch M."/>
            <person name="Goldberg J."/>
            <person name="Griggs A."/>
            <person name="Gujja S."/>
            <person name="Heiman D."/>
            <person name="Howarth C."/>
            <person name="Larson L."/>
            <person name="Lui A."/>
            <person name="MacDonald P.J.P."/>
            <person name="Mehta T."/>
            <person name="Montmayeur A."/>
            <person name="Murphy C."/>
            <person name="Neiman D."/>
            <person name="Pearson M."/>
            <person name="Priest M."/>
            <person name="Roberts A."/>
            <person name="Saif S."/>
            <person name="Shea T."/>
            <person name="Shenoy N."/>
            <person name="Sisk P."/>
            <person name="Stolte C."/>
            <person name="Sykes S."/>
            <person name="Yandava C."/>
            <person name="Wortman J."/>
            <person name="Nusbaum C."/>
            <person name="Birren B."/>
        </authorList>
    </citation>
    <scope>NUCLEOTIDE SEQUENCE</scope>
    <source>
        <strain evidence="1">R3-111a-1</strain>
    </source>
</reference>
<reference evidence="2" key="5">
    <citation type="submission" date="2018-04" db="UniProtKB">
        <authorList>
            <consortium name="EnsemblFungi"/>
        </authorList>
    </citation>
    <scope>IDENTIFICATION</scope>
    <source>
        <strain evidence="2">R3-111a-1</strain>
    </source>
</reference>
<dbReference type="EMBL" id="GL385400">
    <property type="protein sequence ID" value="EJT71682.1"/>
    <property type="molecule type" value="Genomic_DNA"/>
</dbReference>
<dbReference type="EnsemblFungi" id="EJT71682">
    <property type="protein sequence ID" value="EJT71682"/>
    <property type="gene ID" value="GGTG_10936"/>
</dbReference>
<accession>J3PBR5</accession>
<dbReference type="SUPFAM" id="SSF53067">
    <property type="entry name" value="Actin-like ATPase domain"/>
    <property type="match status" value="2"/>
</dbReference>
<dbReference type="PANTHER" id="PTHR42749:SF1">
    <property type="entry name" value="CELL SHAPE-DETERMINING PROTEIN MREB"/>
    <property type="match status" value="1"/>
</dbReference>
<reference evidence="2" key="4">
    <citation type="journal article" date="2015" name="G3 (Bethesda)">
        <title>Genome sequences of three phytopathogenic species of the Magnaporthaceae family of fungi.</title>
        <authorList>
            <person name="Okagaki L.H."/>
            <person name="Nunes C.C."/>
            <person name="Sailsbery J."/>
            <person name="Clay B."/>
            <person name="Brown D."/>
            <person name="John T."/>
            <person name="Oh Y."/>
            <person name="Young N."/>
            <person name="Fitzgerald M."/>
            <person name="Haas B.J."/>
            <person name="Zeng Q."/>
            <person name="Young S."/>
            <person name="Adiconis X."/>
            <person name="Fan L."/>
            <person name="Levin J.Z."/>
            <person name="Mitchell T.K."/>
            <person name="Okubara P.A."/>
            <person name="Farman M.L."/>
            <person name="Kohn L.M."/>
            <person name="Birren B."/>
            <person name="Ma L.-J."/>
            <person name="Dean R.A."/>
        </authorList>
    </citation>
    <scope>NUCLEOTIDE SEQUENCE</scope>
    <source>
        <strain evidence="2">R3-111a-1</strain>
    </source>
</reference>
<reference evidence="3" key="1">
    <citation type="submission" date="2010-07" db="EMBL/GenBank/DDBJ databases">
        <title>The genome sequence of Gaeumannomyces graminis var. tritici strain R3-111a-1.</title>
        <authorList>
            <consortium name="The Broad Institute Genome Sequencing Platform"/>
            <person name="Ma L.-J."/>
            <person name="Dead R."/>
            <person name="Young S."/>
            <person name="Zeng Q."/>
            <person name="Koehrsen M."/>
            <person name="Alvarado L."/>
            <person name="Berlin A."/>
            <person name="Chapman S.B."/>
            <person name="Chen Z."/>
            <person name="Freedman E."/>
            <person name="Gellesch M."/>
            <person name="Goldberg J."/>
            <person name="Griggs A."/>
            <person name="Gujja S."/>
            <person name="Heilman E.R."/>
            <person name="Heiman D."/>
            <person name="Hepburn T."/>
            <person name="Howarth C."/>
            <person name="Jen D."/>
            <person name="Larson L."/>
            <person name="Mehta T."/>
            <person name="Neiman D."/>
            <person name="Pearson M."/>
            <person name="Roberts A."/>
            <person name="Saif S."/>
            <person name="Shea T."/>
            <person name="Shenoy N."/>
            <person name="Sisk P."/>
            <person name="Stolte C."/>
            <person name="Sykes S."/>
            <person name="Walk T."/>
            <person name="White J."/>
            <person name="Yandava C."/>
            <person name="Haas B."/>
            <person name="Nusbaum C."/>
            <person name="Birren B."/>
        </authorList>
    </citation>
    <scope>NUCLEOTIDE SEQUENCE [LARGE SCALE GENOMIC DNA]</scope>
    <source>
        <strain evidence="3">R3-111a-1</strain>
    </source>
</reference>
<dbReference type="Gene3D" id="3.30.420.40">
    <property type="match status" value="1"/>
</dbReference>
<dbReference type="InterPro" id="IPR043129">
    <property type="entry name" value="ATPase_NBD"/>
</dbReference>
<evidence type="ECO:0000313" key="1">
    <source>
        <dbReference type="EMBL" id="EJT71682.1"/>
    </source>
</evidence>